<proteinExistence type="predicted"/>
<keyword evidence="7" id="KW-1185">Reference proteome</keyword>
<evidence type="ECO:0000256" key="3">
    <source>
        <dbReference type="ARBA" id="ARBA00023002"/>
    </source>
</evidence>
<dbReference type="InterPro" id="IPR008979">
    <property type="entry name" value="Galactose-bd-like_sf"/>
</dbReference>
<accession>A0ABS6K8J9</accession>
<comment type="caution">
    <text evidence="6">The sequence shown here is derived from an EMBL/GenBank/DDBJ whole genome shotgun (WGS) entry which is preliminary data.</text>
</comment>
<dbReference type="RefSeq" id="WP_238726892.1">
    <property type="nucleotide sequence ID" value="NZ_JAHQCX010000007.1"/>
</dbReference>
<keyword evidence="2" id="KW-0479">Metal-binding</keyword>
<sequence length="894" mass="100623">MTSIWIDALEFEDYGGFYCETQFAQEMGQGYLLALDRPGIPVAPAHTNILIDTPAVYRIWVRTKNWLRGHAPGRLKVHVDGNPLPGELGTQPNGQWYWDIAGDADLGCGQHTISVEDTTGYFGRFSAVILTSDMDYTPEHQVGRIRKERAAIKGIDDLLHDEGMWDLVVAGAGPSGIPAALAAARKGMRVALVHARPGLGGNASDEGTVGLDGAAARNFGYRESGIAEEIRRERDFHQISWESAFRHLVEREPNITIFYNQFVCGTQMEGDRISSIQARHTMDCSLHSYRAPFFVDATGDGWLGYYAGAKYRIGRESRAEYAERFAPEYPDRNTMSGCLMGSLDSDRQILGFYAEDAGEPSAFTAPDWAVKLPEGEALHRYPNHLHTGEWWVENRNDWDDLWDQETVRDELLRLSLGYFHWLKNSYSRRSLLRSYAITALGKYNARRESRRIIGDYVLTQNDCEAPARFSDAVSYCGWSLDVHHPMGIYSGAEGPYLSDTNVPIADIPFRCLYSKNVANLLIAGRCISVSHLALGSVRVESTLAALGQVVGTAAWYCLQKGIMPRQLYAEHIADFQQILLRDDLYIPCVKIKDPDNLAVHAELSASSVDMRHPYPTRRGAETGWENLKAPLATSQLFEQNMDRVELHLKNDDARPQVLSMKLAEMPHPAAFEEMHVLGTHELTVPAGFEGFLCTPAHPRIETEGYTAVGLVLEGSETLWWRKLDYTIDGRHRARTIDAHHWQIDYANSFHVRFAEEVTVYADCSADNVINSCNRILSPEKYAWVSDPAQELPQWLALRWERPVTLSHLQLTFDTDLFNPSTSYHKQPIVPATVRDFDVEALLDGRWKVIASCTDHYQRLFRLDFDPVNAEALRIVIQKTWGGKSAVIINIRVSA</sequence>
<keyword evidence="1" id="KW-0004">4Fe-4S</keyword>
<evidence type="ECO:0000313" key="6">
    <source>
        <dbReference type="EMBL" id="MBU9726823.1"/>
    </source>
</evidence>
<evidence type="ECO:0000313" key="7">
    <source>
        <dbReference type="Proteomes" id="UP001314681"/>
    </source>
</evidence>
<evidence type="ECO:0000256" key="2">
    <source>
        <dbReference type="ARBA" id="ARBA00022723"/>
    </source>
</evidence>
<organism evidence="6 7">
    <name type="scientific">Diplocloster modestus</name>
    <dbReference type="NCBI Taxonomy" id="2850322"/>
    <lineage>
        <taxon>Bacteria</taxon>
        <taxon>Bacillati</taxon>
        <taxon>Bacillota</taxon>
        <taxon>Clostridia</taxon>
        <taxon>Lachnospirales</taxon>
        <taxon>Lachnospiraceae</taxon>
        <taxon>Diplocloster</taxon>
    </lineage>
</organism>
<dbReference type="PANTHER" id="PTHR43498:SF1">
    <property type="entry name" value="COB--COM HETERODISULFIDE REDUCTASE IRON-SULFUR SUBUNIT A"/>
    <property type="match status" value="1"/>
</dbReference>
<keyword evidence="5" id="KW-0411">Iron-sulfur</keyword>
<dbReference type="InterPro" id="IPR039650">
    <property type="entry name" value="HdrA-like"/>
</dbReference>
<evidence type="ECO:0000256" key="5">
    <source>
        <dbReference type="ARBA" id="ARBA00023014"/>
    </source>
</evidence>
<dbReference type="Gene3D" id="2.60.120.260">
    <property type="entry name" value="Galactose-binding domain-like"/>
    <property type="match status" value="1"/>
</dbReference>
<keyword evidence="3" id="KW-0560">Oxidoreductase</keyword>
<evidence type="ECO:0000256" key="1">
    <source>
        <dbReference type="ARBA" id="ARBA00022485"/>
    </source>
</evidence>
<dbReference type="InterPro" id="IPR036188">
    <property type="entry name" value="FAD/NAD-bd_sf"/>
</dbReference>
<protein>
    <submittedName>
        <fullName evidence="6">FAD-dependent oxidoreductase</fullName>
    </submittedName>
</protein>
<name>A0ABS6K8J9_9FIRM</name>
<dbReference type="SUPFAM" id="SSF49785">
    <property type="entry name" value="Galactose-binding domain-like"/>
    <property type="match status" value="1"/>
</dbReference>
<dbReference type="Pfam" id="PF12831">
    <property type="entry name" value="FAD_oxidored"/>
    <property type="match status" value="1"/>
</dbReference>
<gene>
    <name evidence="6" type="ORF">KTH90_12430</name>
</gene>
<evidence type="ECO:0000256" key="4">
    <source>
        <dbReference type="ARBA" id="ARBA00023004"/>
    </source>
</evidence>
<dbReference type="SUPFAM" id="SSF51905">
    <property type="entry name" value="FAD/NAD(P)-binding domain"/>
    <property type="match status" value="1"/>
</dbReference>
<dbReference type="EMBL" id="JAHQCX010000007">
    <property type="protein sequence ID" value="MBU9726823.1"/>
    <property type="molecule type" value="Genomic_DNA"/>
</dbReference>
<keyword evidence="4" id="KW-0408">Iron</keyword>
<dbReference type="Proteomes" id="UP001314681">
    <property type="component" value="Unassembled WGS sequence"/>
</dbReference>
<dbReference type="PANTHER" id="PTHR43498">
    <property type="entry name" value="FERREDOXIN:COB-COM HETERODISULFIDE REDUCTASE SUBUNIT A"/>
    <property type="match status" value="1"/>
</dbReference>
<reference evidence="6 7" key="1">
    <citation type="submission" date="2021-06" db="EMBL/GenBank/DDBJ databases">
        <title>Description of novel taxa of the family Lachnospiraceae.</title>
        <authorList>
            <person name="Chaplin A.V."/>
            <person name="Sokolova S.R."/>
            <person name="Pikina A.P."/>
            <person name="Korzhanova M."/>
            <person name="Belova V."/>
            <person name="Korostin D."/>
            <person name="Efimov B.A."/>
        </authorList>
    </citation>
    <scope>NUCLEOTIDE SEQUENCE [LARGE SCALE GENOMIC DNA]</scope>
    <source>
        <strain evidence="6 7">ASD4241</strain>
    </source>
</reference>
<dbReference type="Gene3D" id="3.50.50.60">
    <property type="entry name" value="FAD/NAD(P)-binding domain"/>
    <property type="match status" value="1"/>
</dbReference>